<name>A0AAW0TD26_SCYPA</name>
<feature type="region of interest" description="Disordered" evidence="1">
    <location>
        <begin position="1"/>
        <end position="33"/>
    </location>
</feature>
<organism evidence="2 3">
    <name type="scientific">Scylla paramamosain</name>
    <name type="common">Mud crab</name>
    <dbReference type="NCBI Taxonomy" id="85552"/>
    <lineage>
        <taxon>Eukaryota</taxon>
        <taxon>Metazoa</taxon>
        <taxon>Ecdysozoa</taxon>
        <taxon>Arthropoda</taxon>
        <taxon>Crustacea</taxon>
        <taxon>Multicrustacea</taxon>
        <taxon>Malacostraca</taxon>
        <taxon>Eumalacostraca</taxon>
        <taxon>Eucarida</taxon>
        <taxon>Decapoda</taxon>
        <taxon>Pleocyemata</taxon>
        <taxon>Brachyura</taxon>
        <taxon>Eubrachyura</taxon>
        <taxon>Portunoidea</taxon>
        <taxon>Portunidae</taxon>
        <taxon>Portuninae</taxon>
        <taxon>Scylla</taxon>
    </lineage>
</organism>
<reference evidence="2 3" key="1">
    <citation type="submission" date="2023-03" db="EMBL/GenBank/DDBJ databases">
        <title>High-quality genome of Scylla paramamosain provides insights in environmental adaptation.</title>
        <authorList>
            <person name="Zhang L."/>
        </authorList>
    </citation>
    <scope>NUCLEOTIDE SEQUENCE [LARGE SCALE GENOMIC DNA]</scope>
    <source>
        <strain evidence="2">LZ_2023a</strain>
        <tissue evidence="2">Muscle</tissue>
    </source>
</reference>
<accession>A0AAW0TD26</accession>
<dbReference type="AlphaFoldDB" id="A0AAW0TD26"/>
<dbReference type="Proteomes" id="UP001487740">
    <property type="component" value="Unassembled WGS sequence"/>
</dbReference>
<feature type="compositionally biased region" description="Polar residues" evidence="1">
    <location>
        <begin position="9"/>
        <end position="23"/>
    </location>
</feature>
<protein>
    <submittedName>
        <fullName evidence="2">Uncharacterized protein</fullName>
    </submittedName>
</protein>
<keyword evidence="3" id="KW-1185">Reference proteome</keyword>
<comment type="caution">
    <text evidence="2">The sequence shown here is derived from an EMBL/GenBank/DDBJ whole genome shotgun (WGS) entry which is preliminary data.</text>
</comment>
<evidence type="ECO:0000313" key="3">
    <source>
        <dbReference type="Proteomes" id="UP001487740"/>
    </source>
</evidence>
<dbReference type="EMBL" id="JARAKH010000033">
    <property type="protein sequence ID" value="KAK8385246.1"/>
    <property type="molecule type" value="Genomic_DNA"/>
</dbReference>
<proteinExistence type="predicted"/>
<sequence>MGRIRHMGRTSSSGQPCSSQQEAPASGVPTDWPPVTLGTCIEHVCVCMRSAGTGIGERPATFHPSSRDNKCSGDSWCGDRPPQQ</sequence>
<evidence type="ECO:0000313" key="2">
    <source>
        <dbReference type="EMBL" id="KAK8385246.1"/>
    </source>
</evidence>
<feature type="region of interest" description="Disordered" evidence="1">
    <location>
        <begin position="56"/>
        <end position="84"/>
    </location>
</feature>
<gene>
    <name evidence="2" type="ORF">O3P69_012217</name>
</gene>
<evidence type="ECO:0000256" key="1">
    <source>
        <dbReference type="SAM" id="MobiDB-lite"/>
    </source>
</evidence>